<protein>
    <submittedName>
        <fullName evidence="1">Putative secreted protein</fullName>
    </submittedName>
</protein>
<evidence type="ECO:0000313" key="1">
    <source>
        <dbReference type="EMBL" id="JAW14948.1"/>
    </source>
</evidence>
<sequence length="97" mass="10776">MLCNVRALSAIITISSAYANMLILLPTKLMPPPNSLDRSLMNKLNRCELKLHPCFNPVLVLKEGVTPSLHQTTASVLSYKLFIAEMSLEDTPTQYSL</sequence>
<organism evidence="1">
    <name type="scientific">Panstrongylus lignarius</name>
    <dbReference type="NCBI Taxonomy" id="156445"/>
    <lineage>
        <taxon>Eukaryota</taxon>
        <taxon>Metazoa</taxon>
        <taxon>Ecdysozoa</taxon>
        <taxon>Arthropoda</taxon>
        <taxon>Hexapoda</taxon>
        <taxon>Insecta</taxon>
        <taxon>Pterygota</taxon>
        <taxon>Neoptera</taxon>
        <taxon>Paraneoptera</taxon>
        <taxon>Hemiptera</taxon>
        <taxon>Heteroptera</taxon>
        <taxon>Panheteroptera</taxon>
        <taxon>Cimicomorpha</taxon>
        <taxon>Reduviidae</taxon>
        <taxon>Triatominae</taxon>
        <taxon>Panstrongylus</taxon>
    </lineage>
</organism>
<dbReference type="AlphaFoldDB" id="A0A224XY73"/>
<proteinExistence type="predicted"/>
<reference evidence="1" key="1">
    <citation type="journal article" date="2018" name="PLoS Negl. Trop. Dis.">
        <title>An insight into the salivary gland and fat body transcriptome of Panstrongylus lignarius (Hemiptera: Heteroptera), the main vector of Chagas disease in Peru.</title>
        <authorList>
            <person name="Nevoa J.C."/>
            <person name="Mendes M.T."/>
            <person name="da Silva M.V."/>
            <person name="Soares S.C."/>
            <person name="Oliveira C.J.F."/>
            <person name="Ribeiro J.M.C."/>
        </authorList>
    </citation>
    <scope>NUCLEOTIDE SEQUENCE</scope>
</reference>
<name>A0A224XY73_9HEMI</name>
<dbReference type="EMBL" id="GFTR01001478">
    <property type="protein sequence ID" value="JAW14948.1"/>
    <property type="molecule type" value="Transcribed_RNA"/>
</dbReference>
<accession>A0A224XY73</accession>